<evidence type="ECO:0000313" key="3">
    <source>
        <dbReference type="EMBL" id="KAH3785016.1"/>
    </source>
</evidence>
<evidence type="ECO:0000313" key="4">
    <source>
        <dbReference type="Proteomes" id="UP000828390"/>
    </source>
</evidence>
<keyword evidence="1" id="KW-0175">Coiled coil</keyword>
<name>A0A9D4IR15_DREPO</name>
<proteinExistence type="predicted"/>
<keyword evidence="4" id="KW-1185">Reference proteome</keyword>
<feature type="compositionally biased region" description="Basic and acidic residues" evidence="2">
    <location>
        <begin position="14"/>
        <end position="25"/>
    </location>
</feature>
<dbReference type="PANTHER" id="PTHR19265">
    <property type="entry name" value="MEIOSIS-SPECIFIC NUCLEAR STRUCTURAL PROTEIN 1"/>
    <property type="match status" value="1"/>
</dbReference>
<sequence>MASIGHYGYPSPLQRERQLQLSRKQELTRNDTLKALASDQVLKSTWDKSEQLENKRAMRMFVEEQRELEMEGSISKAQFERLQRKKQEAQEEKLAEELSRMKQEQVREEKIRQQIRINSIELRELDVKIKSAYINKERSAQIAENRP</sequence>
<dbReference type="PANTHER" id="PTHR19265:SF0">
    <property type="entry name" value="MEIOSIS-SPECIFIC NUCLEAR STRUCTURAL PROTEIN 1"/>
    <property type="match status" value="1"/>
</dbReference>
<dbReference type="EMBL" id="JAIWYP010000008">
    <property type="protein sequence ID" value="KAH3785016.1"/>
    <property type="molecule type" value="Genomic_DNA"/>
</dbReference>
<gene>
    <name evidence="3" type="ORF">DPMN_163099</name>
</gene>
<reference evidence="3" key="1">
    <citation type="journal article" date="2019" name="bioRxiv">
        <title>The Genome of the Zebra Mussel, Dreissena polymorpha: A Resource for Invasive Species Research.</title>
        <authorList>
            <person name="McCartney M.A."/>
            <person name="Auch B."/>
            <person name="Kono T."/>
            <person name="Mallez S."/>
            <person name="Zhang Y."/>
            <person name="Obille A."/>
            <person name="Becker A."/>
            <person name="Abrahante J.E."/>
            <person name="Garbe J."/>
            <person name="Badalamenti J.P."/>
            <person name="Herman A."/>
            <person name="Mangelson H."/>
            <person name="Liachko I."/>
            <person name="Sullivan S."/>
            <person name="Sone E.D."/>
            <person name="Koren S."/>
            <person name="Silverstein K.A.T."/>
            <person name="Beckman K.B."/>
            <person name="Gohl D.M."/>
        </authorList>
    </citation>
    <scope>NUCLEOTIDE SEQUENCE</scope>
    <source>
        <strain evidence="3">Duluth1</strain>
        <tissue evidence="3">Whole animal</tissue>
    </source>
</reference>
<dbReference type="InterPro" id="IPR026504">
    <property type="entry name" value="MNS1"/>
</dbReference>
<dbReference type="AlphaFoldDB" id="A0A9D4IR15"/>
<feature type="region of interest" description="Disordered" evidence="2">
    <location>
        <begin position="1"/>
        <end position="25"/>
    </location>
</feature>
<evidence type="ECO:0000256" key="1">
    <source>
        <dbReference type="SAM" id="Coils"/>
    </source>
</evidence>
<protein>
    <submittedName>
        <fullName evidence="3">Uncharacterized protein</fullName>
    </submittedName>
</protein>
<feature type="coiled-coil region" evidence="1">
    <location>
        <begin position="72"/>
        <end position="104"/>
    </location>
</feature>
<evidence type="ECO:0000256" key="2">
    <source>
        <dbReference type="SAM" id="MobiDB-lite"/>
    </source>
</evidence>
<accession>A0A9D4IR15</accession>
<organism evidence="3 4">
    <name type="scientific">Dreissena polymorpha</name>
    <name type="common">Zebra mussel</name>
    <name type="synonym">Mytilus polymorpha</name>
    <dbReference type="NCBI Taxonomy" id="45954"/>
    <lineage>
        <taxon>Eukaryota</taxon>
        <taxon>Metazoa</taxon>
        <taxon>Spiralia</taxon>
        <taxon>Lophotrochozoa</taxon>
        <taxon>Mollusca</taxon>
        <taxon>Bivalvia</taxon>
        <taxon>Autobranchia</taxon>
        <taxon>Heteroconchia</taxon>
        <taxon>Euheterodonta</taxon>
        <taxon>Imparidentia</taxon>
        <taxon>Neoheterodontei</taxon>
        <taxon>Myida</taxon>
        <taxon>Dreissenoidea</taxon>
        <taxon>Dreissenidae</taxon>
        <taxon>Dreissena</taxon>
    </lineage>
</organism>
<dbReference type="Proteomes" id="UP000828390">
    <property type="component" value="Unassembled WGS sequence"/>
</dbReference>
<reference evidence="3" key="2">
    <citation type="submission" date="2020-11" db="EMBL/GenBank/DDBJ databases">
        <authorList>
            <person name="McCartney M.A."/>
            <person name="Auch B."/>
            <person name="Kono T."/>
            <person name="Mallez S."/>
            <person name="Becker A."/>
            <person name="Gohl D.M."/>
            <person name="Silverstein K.A.T."/>
            <person name="Koren S."/>
            <person name="Bechman K.B."/>
            <person name="Herman A."/>
            <person name="Abrahante J.E."/>
            <person name="Garbe J."/>
        </authorList>
    </citation>
    <scope>NUCLEOTIDE SEQUENCE</scope>
    <source>
        <strain evidence="3">Duluth1</strain>
        <tissue evidence="3">Whole animal</tissue>
    </source>
</reference>
<comment type="caution">
    <text evidence="3">The sequence shown here is derived from an EMBL/GenBank/DDBJ whole genome shotgun (WGS) entry which is preliminary data.</text>
</comment>